<keyword evidence="2" id="KW-0472">Membrane</keyword>
<keyword evidence="2" id="KW-1133">Transmembrane helix</keyword>
<accession>A0A9Q8QT09</accession>
<sequence>MPSRRDLWDRSATTTAVEPRGRSLQPDGRATELPRVVRTAPTPENEPVSLPASGTTTPASKHPASSPKDRFYLLTALINALKFFLECQCVKCDDCESWLSDDWREDVGTKGEGSDTGQTDFDLEDDKSGRLRRLFASQHGIPRPNGRVAKVAKVAKALFEFASVLKFLASEAVAISRQAILKLLTETRLREPDIPPGHRRMRWKNVSAICTTFCIGFMLLLIDSP</sequence>
<reference evidence="3" key="1">
    <citation type="submission" date="2021-11" db="EMBL/GenBank/DDBJ databases">
        <title>Purpureocillium_takamizusanense_genome.</title>
        <authorList>
            <person name="Nguyen N.-H."/>
        </authorList>
    </citation>
    <scope>NUCLEOTIDE SEQUENCE</scope>
    <source>
        <strain evidence="3">PT3</strain>
    </source>
</reference>
<protein>
    <submittedName>
        <fullName evidence="3">Uncharacterized protein</fullName>
    </submittedName>
</protein>
<dbReference type="Proteomes" id="UP000829364">
    <property type="component" value="Chromosome 13"/>
</dbReference>
<organism evidence="3 4">
    <name type="scientific">Purpureocillium takamizusanense</name>
    <dbReference type="NCBI Taxonomy" id="2060973"/>
    <lineage>
        <taxon>Eukaryota</taxon>
        <taxon>Fungi</taxon>
        <taxon>Dikarya</taxon>
        <taxon>Ascomycota</taxon>
        <taxon>Pezizomycotina</taxon>
        <taxon>Sordariomycetes</taxon>
        <taxon>Hypocreomycetidae</taxon>
        <taxon>Hypocreales</taxon>
        <taxon>Ophiocordycipitaceae</taxon>
        <taxon>Purpureocillium</taxon>
    </lineage>
</organism>
<evidence type="ECO:0000256" key="2">
    <source>
        <dbReference type="SAM" id="Phobius"/>
    </source>
</evidence>
<dbReference type="AlphaFoldDB" id="A0A9Q8QT09"/>
<keyword evidence="4" id="KW-1185">Reference proteome</keyword>
<dbReference type="KEGG" id="ptkz:JDV02_010601"/>
<evidence type="ECO:0000313" key="4">
    <source>
        <dbReference type="Proteomes" id="UP000829364"/>
    </source>
</evidence>
<evidence type="ECO:0000256" key="1">
    <source>
        <dbReference type="SAM" id="MobiDB-lite"/>
    </source>
</evidence>
<name>A0A9Q8QT09_9HYPO</name>
<feature type="region of interest" description="Disordered" evidence="1">
    <location>
        <begin position="1"/>
        <end position="66"/>
    </location>
</feature>
<proteinExistence type="predicted"/>
<dbReference type="GeneID" id="72072544"/>
<dbReference type="EMBL" id="CP086366">
    <property type="protein sequence ID" value="UNI24882.1"/>
    <property type="molecule type" value="Genomic_DNA"/>
</dbReference>
<feature type="transmembrane region" description="Helical" evidence="2">
    <location>
        <begin position="205"/>
        <end position="222"/>
    </location>
</feature>
<evidence type="ECO:0000313" key="3">
    <source>
        <dbReference type="EMBL" id="UNI24882.1"/>
    </source>
</evidence>
<dbReference type="RefSeq" id="XP_047848363.1">
    <property type="nucleotide sequence ID" value="XM_047992349.1"/>
</dbReference>
<gene>
    <name evidence="3" type="ORF">JDV02_010601</name>
</gene>
<keyword evidence="2" id="KW-0812">Transmembrane</keyword>